<dbReference type="GO" id="GO:0005576">
    <property type="term" value="C:extracellular region"/>
    <property type="evidence" value="ECO:0007669"/>
    <property type="project" value="UniProtKB-SubCell"/>
</dbReference>
<keyword evidence="3" id="KW-0175">Coiled coil</keyword>
<dbReference type="GO" id="GO:0007155">
    <property type="term" value="P:cell adhesion"/>
    <property type="evidence" value="ECO:0007669"/>
    <property type="project" value="InterPro"/>
</dbReference>
<comment type="subcellular location">
    <subcellularLocation>
        <location evidence="5">Secreted</location>
    </subcellularLocation>
    <subcellularLocation>
        <location evidence="5">Bacterial flagellum</location>
    </subcellularLocation>
</comment>
<dbReference type="GO" id="GO:0009424">
    <property type="term" value="C:bacterial-type flagellum hook"/>
    <property type="evidence" value="ECO:0007669"/>
    <property type="project" value="UniProtKB-UniRule"/>
</dbReference>
<comment type="function">
    <text evidence="5">Required for morphogenesis and for the elongation of the flagellar filament by facilitating polymerization of the flagellin monomers at the tip of growing filament. Forms a capping structure, which prevents flagellin subunits (transported through the central channel of the flagellum) from leaking out without polymerization at the distal end.</text>
</comment>
<evidence type="ECO:0000313" key="8">
    <source>
        <dbReference type="EMBL" id="OCS89637.1"/>
    </source>
</evidence>
<dbReference type="PANTHER" id="PTHR30288">
    <property type="entry name" value="FLAGELLAR CAP/ASSEMBLY PROTEIN FLID"/>
    <property type="match status" value="1"/>
</dbReference>
<name>A0A1C0YR40_9BACL</name>
<feature type="domain" description="Flagellar hook-associated protein 2 C-terminal" evidence="7">
    <location>
        <begin position="270"/>
        <end position="535"/>
    </location>
</feature>
<dbReference type="PANTHER" id="PTHR30288:SF0">
    <property type="entry name" value="FLAGELLAR HOOK-ASSOCIATED PROTEIN 2"/>
    <property type="match status" value="1"/>
</dbReference>
<proteinExistence type="inferred from homology"/>
<dbReference type="GO" id="GO:0009421">
    <property type="term" value="C:bacterial-type flagellum filament cap"/>
    <property type="evidence" value="ECO:0007669"/>
    <property type="project" value="InterPro"/>
</dbReference>
<comment type="caution">
    <text evidence="8">The sequence shown here is derived from an EMBL/GenBank/DDBJ whole genome shotgun (WGS) entry which is preliminary data.</text>
</comment>
<dbReference type="GO" id="GO:0071973">
    <property type="term" value="P:bacterial-type flagellum-dependent cell motility"/>
    <property type="evidence" value="ECO:0007669"/>
    <property type="project" value="TreeGrafter"/>
</dbReference>
<accession>A0A1C0YR40</accession>
<dbReference type="OrthoDB" id="9776025at2"/>
<dbReference type="InterPro" id="IPR010809">
    <property type="entry name" value="FliD_C"/>
</dbReference>
<evidence type="ECO:0000259" key="6">
    <source>
        <dbReference type="Pfam" id="PF02465"/>
    </source>
</evidence>
<dbReference type="InterPro" id="IPR003481">
    <property type="entry name" value="FliD_N"/>
</dbReference>
<comment type="subunit">
    <text evidence="2 5">Homopentamer.</text>
</comment>
<dbReference type="Proteomes" id="UP000093482">
    <property type="component" value="Unassembled WGS sequence"/>
</dbReference>
<protein>
    <recommendedName>
        <fullName evidence="5">Flagellar hook-associated protein 2</fullName>
        <shortName evidence="5">HAP2</shortName>
    </recommendedName>
    <alternativeName>
        <fullName evidence="5">Flagellar cap protein</fullName>
    </alternativeName>
</protein>
<reference evidence="8 9" key="1">
    <citation type="submission" date="2016-07" db="EMBL/GenBank/DDBJ databases">
        <title>Caryophanon latum genome sequencing.</title>
        <authorList>
            <person name="Verma A."/>
            <person name="Pal Y."/>
            <person name="Krishnamurthi S."/>
        </authorList>
    </citation>
    <scope>NUCLEOTIDE SEQUENCE [LARGE SCALE GENOMIC DNA]</scope>
    <source>
        <strain evidence="8 9">DSM 14151</strain>
    </source>
</reference>
<dbReference type="AlphaFoldDB" id="A0A1C0YR40"/>
<keyword evidence="4 5" id="KW-0975">Bacterial flagellum</keyword>
<evidence type="ECO:0000313" key="9">
    <source>
        <dbReference type="Proteomes" id="UP000093482"/>
    </source>
</evidence>
<evidence type="ECO:0000256" key="2">
    <source>
        <dbReference type="ARBA" id="ARBA00011255"/>
    </source>
</evidence>
<evidence type="ECO:0000256" key="4">
    <source>
        <dbReference type="ARBA" id="ARBA00023143"/>
    </source>
</evidence>
<keyword evidence="5" id="KW-0964">Secreted</keyword>
<feature type="domain" description="Flagellar hook-associated protein 2 N-terminal" evidence="6">
    <location>
        <begin position="10"/>
        <end position="104"/>
    </location>
</feature>
<dbReference type="EMBL" id="MATO01000041">
    <property type="protein sequence ID" value="OCS89637.1"/>
    <property type="molecule type" value="Genomic_DNA"/>
</dbReference>
<sequence>MSMRIGGLASGMDIDSIVAKMMQAERAPLDKFQQQKQTFEWQRDALRTINKNNKTLRDSSLNMTLQSHLIKKTVTSSNDAVSATASAGATGTLAISSVKQLATSATIKSAGVFEEGTASNTKLSDTAALADLFPAGQDTVDLKMKVLKDSGKMEDVTISLTKDDTIGTMVSKLNNSSTGLNAYYDERSGSLSISTKATGLGKVYESSEGGVSADKGSLSTTNGASIYEVDTSIYLESDSGGLFQKLGFNSAGDLTDSKFGDSPNSVASAGQNAVITYNGLELERNSNTFEINGYQVTLNKTFNESNDLNVPPITLKAETDVDNFIDKVEEFVNNYNAFIKSTHDAINETKNRNYAPLTEEQKKDMSEDEIEKWEKIAKSGVIRRDQTVASGLQDLRSIIYSNAGQSGKNYDTLSEIGITTTKNYNDGGMLELDKDKLRKALLEDEEAVFKVFSNSTEGEPEGVIQQIRKSLDKFEDQIEVKAGKDSAAQNTFSIGRNLDNLDKRISTWEDKIKMIEERYWKQFTAMETAINKANEQSTLFMSGTTA</sequence>
<dbReference type="RefSeq" id="WP_066465093.1">
    <property type="nucleotide sequence ID" value="NZ_MATO01000041.1"/>
</dbReference>
<evidence type="ECO:0000256" key="1">
    <source>
        <dbReference type="ARBA" id="ARBA00009764"/>
    </source>
</evidence>
<dbReference type="Pfam" id="PF02465">
    <property type="entry name" value="FliD_N"/>
    <property type="match status" value="1"/>
</dbReference>
<dbReference type="InterPro" id="IPR040026">
    <property type="entry name" value="FliD"/>
</dbReference>
<dbReference type="Pfam" id="PF07195">
    <property type="entry name" value="FliD_C"/>
    <property type="match status" value="1"/>
</dbReference>
<dbReference type="InterPro" id="IPR010810">
    <property type="entry name" value="Flagellin_hook_IN_motif"/>
</dbReference>
<gene>
    <name evidence="8" type="ORF">A6K76_12370</name>
</gene>
<evidence type="ECO:0000256" key="5">
    <source>
        <dbReference type="RuleBase" id="RU362066"/>
    </source>
</evidence>
<evidence type="ECO:0000259" key="7">
    <source>
        <dbReference type="Pfam" id="PF07195"/>
    </source>
</evidence>
<keyword evidence="9" id="KW-1185">Reference proteome</keyword>
<dbReference type="Pfam" id="PF07196">
    <property type="entry name" value="Flagellin_IN"/>
    <property type="match status" value="1"/>
</dbReference>
<organism evidence="8 9">
    <name type="scientific">Caryophanon latum</name>
    <dbReference type="NCBI Taxonomy" id="33977"/>
    <lineage>
        <taxon>Bacteria</taxon>
        <taxon>Bacillati</taxon>
        <taxon>Bacillota</taxon>
        <taxon>Bacilli</taxon>
        <taxon>Bacillales</taxon>
        <taxon>Caryophanaceae</taxon>
        <taxon>Caryophanon</taxon>
    </lineage>
</organism>
<comment type="similarity">
    <text evidence="1 5">Belongs to the FliD family.</text>
</comment>
<evidence type="ECO:0000256" key="3">
    <source>
        <dbReference type="ARBA" id="ARBA00023054"/>
    </source>
</evidence>